<dbReference type="AlphaFoldDB" id="A0A7W9PGA1"/>
<dbReference type="SUPFAM" id="SSF46689">
    <property type="entry name" value="Homeodomain-like"/>
    <property type="match status" value="1"/>
</dbReference>
<dbReference type="GO" id="GO:0003700">
    <property type="term" value="F:DNA-binding transcription factor activity"/>
    <property type="evidence" value="ECO:0007669"/>
    <property type="project" value="TreeGrafter"/>
</dbReference>
<dbReference type="GO" id="GO:0000976">
    <property type="term" value="F:transcription cis-regulatory region binding"/>
    <property type="evidence" value="ECO:0007669"/>
    <property type="project" value="TreeGrafter"/>
</dbReference>
<dbReference type="PANTHER" id="PTHR30055:SF226">
    <property type="entry name" value="HTH-TYPE TRANSCRIPTIONAL REGULATOR PKSA"/>
    <property type="match status" value="1"/>
</dbReference>
<dbReference type="PANTHER" id="PTHR30055">
    <property type="entry name" value="HTH-TYPE TRANSCRIPTIONAL REGULATOR RUTR"/>
    <property type="match status" value="1"/>
</dbReference>
<feature type="domain" description="HTH tetR-type" evidence="3">
    <location>
        <begin position="15"/>
        <end position="75"/>
    </location>
</feature>
<dbReference type="InterPro" id="IPR041483">
    <property type="entry name" value="TetR_C_34"/>
</dbReference>
<name>A0A7W9PGA1_9NOCA</name>
<keyword evidence="5" id="KW-1185">Reference proteome</keyword>
<evidence type="ECO:0000256" key="2">
    <source>
        <dbReference type="PROSITE-ProRule" id="PRU00335"/>
    </source>
</evidence>
<dbReference type="Proteomes" id="UP000540412">
    <property type="component" value="Unassembled WGS sequence"/>
</dbReference>
<dbReference type="InterPro" id="IPR001647">
    <property type="entry name" value="HTH_TetR"/>
</dbReference>
<sequence length="238" mass="26365">MMSSFKRARNDEQRTERRRKILDTAAVMLTEMPVAKVSLNELSRRVCLAKSNVLRYFESREAILLELLDAEERAWLAELSRTFEEFAKTEGDLRQRGDRMAAVIAESLAERPVLCDLLGAQSSVLEHNVSAEVAARYKRATLQNYVELAGLIRNQLPEIGEFDALRLSGSVGMLAGGIWSHTNPSPAMLAAYTADPTLAALRLEFAPTVTELFRVLITGVLTRNENLPVPGISATPAH</sequence>
<keyword evidence="1 2" id="KW-0238">DNA-binding</keyword>
<gene>
    <name evidence="4" type="ORF">BJY24_003926</name>
</gene>
<dbReference type="InterPro" id="IPR009057">
    <property type="entry name" value="Homeodomain-like_sf"/>
</dbReference>
<evidence type="ECO:0000313" key="5">
    <source>
        <dbReference type="Proteomes" id="UP000540412"/>
    </source>
</evidence>
<dbReference type="Pfam" id="PF17929">
    <property type="entry name" value="TetR_C_34"/>
    <property type="match status" value="1"/>
</dbReference>
<proteinExistence type="predicted"/>
<dbReference type="PROSITE" id="PS50977">
    <property type="entry name" value="HTH_TETR_2"/>
    <property type="match status" value="1"/>
</dbReference>
<reference evidence="4 5" key="1">
    <citation type="submission" date="2020-08" db="EMBL/GenBank/DDBJ databases">
        <title>Sequencing the genomes of 1000 actinobacteria strains.</title>
        <authorList>
            <person name="Klenk H.-P."/>
        </authorList>
    </citation>
    <scope>NUCLEOTIDE SEQUENCE [LARGE SCALE GENOMIC DNA]</scope>
    <source>
        <strain evidence="4 5">DSM 43582</strain>
    </source>
</reference>
<dbReference type="EMBL" id="JACHIT010000001">
    <property type="protein sequence ID" value="MBB5915059.1"/>
    <property type="molecule type" value="Genomic_DNA"/>
</dbReference>
<dbReference type="InterPro" id="IPR050109">
    <property type="entry name" value="HTH-type_TetR-like_transc_reg"/>
</dbReference>
<comment type="caution">
    <text evidence="4">The sequence shown here is derived from an EMBL/GenBank/DDBJ whole genome shotgun (WGS) entry which is preliminary data.</text>
</comment>
<dbReference type="Gene3D" id="1.10.357.10">
    <property type="entry name" value="Tetracycline Repressor, domain 2"/>
    <property type="match status" value="1"/>
</dbReference>
<evidence type="ECO:0000256" key="1">
    <source>
        <dbReference type="ARBA" id="ARBA00023125"/>
    </source>
</evidence>
<evidence type="ECO:0000313" key="4">
    <source>
        <dbReference type="EMBL" id="MBB5915059.1"/>
    </source>
</evidence>
<protein>
    <submittedName>
        <fullName evidence="4">AcrR family transcriptional regulator</fullName>
    </submittedName>
</protein>
<accession>A0A7W9PGA1</accession>
<feature type="DNA-binding region" description="H-T-H motif" evidence="2">
    <location>
        <begin position="38"/>
        <end position="57"/>
    </location>
</feature>
<organism evidence="4 5">
    <name type="scientific">Nocardia transvalensis</name>
    <dbReference type="NCBI Taxonomy" id="37333"/>
    <lineage>
        <taxon>Bacteria</taxon>
        <taxon>Bacillati</taxon>
        <taxon>Actinomycetota</taxon>
        <taxon>Actinomycetes</taxon>
        <taxon>Mycobacteriales</taxon>
        <taxon>Nocardiaceae</taxon>
        <taxon>Nocardia</taxon>
    </lineage>
</organism>
<dbReference type="Pfam" id="PF00440">
    <property type="entry name" value="TetR_N"/>
    <property type="match status" value="1"/>
</dbReference>
<evidence type="ECO:0000259" key="3">
    <source>
        <dbReference type="PROSITE" id="PS50977"/>
    </source>
</evidence>